<evidence type="ECO:0000313" key="2">
    <source>
        <dbReference type="Proteomes" id="UP001472677"/>
    </source>
</evidence>
<reference evidence="1 2" key="1">
    <citation type="journal article" date="2024" name="G3 (Bethesda)">
        <title>Genome assembly of Hibiscus sabdariffa L. provides insights into metabolisms of medicinal natural products.</title>
        <authorList>
            <person name="Kim T."/>
        </authorList>
    </citation>
    <scope>NUCLEOTIDE SEQUENCE [LARGE SCALE GENOMIC DNA]</scope>
    <source>
        <strain evidence="1">TK-2024</strain>
        <tissue evidence="1">Old leaves</tissue>
    </source>
</reference>
<keyword evidence="2" id="KW-1185">Reference proteome</keyword>
<dbReference type="Proteomes" id="UP001472677">
    <property type="component" value="Unassembled WGS sequence"/>
</dbReference>
<dbReference type="EMBL" id="JBBPBM010000254">
    <property type="protein sequence ID" value="KAK8498640.1"/>
    <property type="molecule type" value="Genomic_DNA"/>
</dbReference>
<organism evidence="1 2">
    <name type="scientific">Hibiscus sabdariffa</name>
    <name type="common">roselle</name>
    <dbReference type="NCBI Taxonomy" id="183260"/>
    <lineage>
        <taxon>Eukaryota</taxon>
        <taxon>Viridiplantae</taxon>
        <taxon>Streptophyta</taxon>
        <taxon>Embryophyta</taxon>
        <taxon>Tracheophyta</taxon>
        <taxon>Spermatophyta</taxon>
        <taxon>Magnoliopsida</taxon>
        <taxon>eudicotyledons</taxon>
        <taxon>Gunneridae</taxon>
        <taxon>Pentapetalae</taxon>
        <taxon>rosids</taxon>
        <taxon>malvids</taxon>
        <taxon>Malvales</taxon>
        <taxon>Malvaceae</taxon>
        <taxon>Malvoideae</taxon>
        <taxon>Hibiscus</taxon>
    </lineage>
</organism>
<comment type="caution">
    <text evidence="1">The sequence shown here is derived from an EMBL/GenBank/DDBJ whole genome shotgun (WGS) entry which is preliminary data.</text>
</comment>
<protein>
    <submittedName>
        <fullName evidence="1">Uncharacterized protein</fullName>
    </submittedName>
</protein>
<name>A0ABR2AWM3_9ROSI</name>
<gene>
    <name evidence="1" type="ORF">V6N12_046784</name>
</gene>
<sequence length="113" mass="13320">MLPFQLKSSNYSHLWSRICGIWDYIWEGVSWILHDGCLVDFWYDEWLPGYGRLAPWYILNGLPPHCPVISFVSHHGVWDFNILMQVLLEDIVYLILTIIPYDTPWPGPAWVES</sequence>
<evidence type="ECO:0000313" key="1">
    <source>
        <dbReference type="EMBL" id="KAK8498640.1"/>
    </source>
</evidence>
<proteinExistence type="predicted"/>
<accession>A0ABR2AWM3</accession>